<name>A0ABW1I1C6_9PSEU</name>
<protein>
    <recommendedName>
        <fullName evidence="3">Enoyl-CoA hydratase</fullName>
    </recommendedName>
</protein>
<reference evidence="2" key="1">
    <citation type="journal article" date="2019" name="Int. J. Syst. Evol. Microbiol.">
        <title>The Global Catalogue of Microorganisms (GCM) 10K type strain sequencing project: providing services to taxonomists for standard genome sequencing and annotation.</title>
        <authorList>
            <consortium name="The Broad Institute Genomics Platform"/>
            <consortium name="The Broad Institute Genome Sequencing Center for Infectious Disease"/>
            <person name="Wu L."/>
            <person name="Ma J."/>
        </authorList>
    </citation>
    <scope>NUCLEOTIDE SEQUENCE [LARGE SCALE GENOMIC DNA]</scope>
    <source>
        <strain evidence="2">CGMCC 4.7397</strain>
    </source>
</reference>
<comment type="caution">
    <text evidence="1">The sequence shown here is derived from an EMBL/GenBank/DDBJ whole genome shotgun (WGS) entry which is preliminary data.</text>
</comment>
<evidence type="ECO:0008006" key="3">
    <source>
        <dbReference type="Google" id="ProtNLM"/>
    </source>
</evidence>
<dbReference type="InterPro" id="IPR029045">
    <property type="entry name" value="ClpP/crotonase-like_dom_sf"/>
</dbReference>
<proteinExistence type="predicted"/>
<sequence>MSGFTTLSHEVQDGILVVTLNRSEHLNAFTFEMADERAGAHVR</sequence>
<dbReference type="SUPFAM" id="SSF52096">
    <property type="entry name" value="ClpP/crotonase"/>
    <property type="match status" value="1"/>
</dbReference>
<dbReference type="RefSeq" id="WP_379564459.1">
    <property type="nucleotide sequence ID" value="NZ_JBHSQK010000007.1"/>
</dbReference>
<dbReference type="EMBL" id="JBHSQK010000007">
    <property type="protein sequence ID" value="MFC5947526.1"/>
    <property type="molecule type" value="Genomic_DNA"/>
</dbReference>
<dbReference type="Proteomes" id="UP001596119">
    <property type="component" value="Unassembled WGS sequence"/>
</dbReference>
<keyword evidence="2" id="KW-1185">Reference proteome</keyword>
<accession>A0ABW1I1C6</accession>
<organism evidence="1 2">
    <name type="scientific">Pseudonocardia lutea</name>
    <dbReference type="NCBI Taxonomy" id="2172015"/>
    <lineage>
        <taxon>Bacteria</taxon>
        <taxon>Bacillati</taxon>
        <taxon>Actinomycetota</taxon>
        <taxon>Actinomycetes</taxon>
        <taxon>Pseudonocardiales</taxon>
        <taxon>Pseudonocardiaceae</taxon>
        <taxon>Pseudonocardia</taxon>
    </lineage>
</organism>
<gene>
    <name evidence="1" type="ORF">ACFQH9_04460</name>
</gene>
<dbReference type="Gene3D" id="3.90.226.10">
    <property type="entry name" value="2-enoyl-CoA Hydratase, Chain A, domain 1"/>
    <property type="match status" value="1"/>
</dbReference>
<evidence type="ECO:0000313" key="2">
    <source>
        <dbReference type="Proteomes" id="UP001596119"/>
    </source>
</evidence>
<evidence type="ECO:0000313" key="1">
    <source>
        <dbReference type="EMBL" id="MFC5947526.1"/>
    </source>
</evidence>